<keyword evidence="3" id="KW-1185">Reference proteome</keyword>
<organism evidence="2 3">
    <name type="scientific">Reticulomyxa filosa</name>
    <dbReference type="NCBI Taxonomy" id="46433"/>
    <lineage>
        <taxon>Eukaryota</taxon>
        <taxon>Sar</taxon>
        <taxon>Rhizaria</taxon>
        <taxon>Retaria</taxon>
        <taxon>Foraminifera</taxon>
        <taxon>Monothalamids</taxon>
        <taxon>Reticulomyxidae</taxon>
        <taxon>Reticulomyxa</taxon>
    </lineage>
</organism>
<dbReference type="AlphaFoldDB" id="X6MHD7"/>
<feature type="compositionally biased region" description="Basic and acidic residues" evidence="1">
    <location>
        <begin position="317"/>
        <end position="329"/>
    </location>
</feature>
<sequence>MVENLELQARDAKEQAIRERQVFYMFFIFYLVEFFFKLEKDDAESELAYLKDWSCDRMSFEPCPPGFNPDTMLGQSRLDLFEANAEGWKKDAPKLYKEKRRLVIDKYCHGLKAKTQKRFDSEFGYDAQADDEETETDDETRERRNRQLEDEEMHDVEETTIRRNLMSSSSDREIVVDLTSDIPEPDDPALRLPRDSLELLNEAKEEQKTNVINQPSPAIPTSDTFANIPPTGLLAPTLPNWPHQTRSRRSGGFAPAGRSRGARMQPSSSEAPPLFSATSLTSHYSEHHRNQSRDASSGNDGGQTMEESPRNPQHQAQEARDERFFMGED</sequence>
<dbReference type="Proteomes" id="UP000023152">
    <property type="component" value="Unassembled WGS sequence"/>
</dbReference>
<feature type="region of interest" description="Disordered" evidence="1">
    <location>
        <begin position="232"/>
        <end position="329"/>
    </location>
</feature>
<comment type="caution">
    <text evidence="2">The sequence shown here is derived from an EMBL/GenBank/DDBJ whole genome shotgun (WGS) entry which is preliminary data.</text>
</comment>
<feature type="compositionally biased region" description="Polar residues" evidence="1">
    <location>
        <begin position="265"/>
        <end position="283"/>
    </location>
</feature>
<evidence type="ECO:0000256" key="1">
    <source>
        <dbReference type="SAM" id="MobiDB-lite"/>
    </source>
</evidence>
<accession>X6MHD7</accession>
<name>X6MHD7_RETFI</name>
<feature type="compositionally biased region" description="Acidic residues" evidence="1">
    <location>
        <begin position="128"/>
        <end position="139"/>
    </location>
</feature>
<gene>
    <name evidence="2" type="ORF">RFI_24913</name>
</gene>
<dbReference type="EMBL" id="ASPP01021379">
    <property type="protein sequence ID" value="ETO12470.1"/>
    <property type="molecule type" value="Genomic_DNA"/>
</dbReference>
<proteinExistence type="predicted"/>
<reference evidence="2 3" key="1">
    <citation type="journal article" date="2013" name="Curr. Biol.">
        <title>The Genome of the Foraminiferan Reticulomyxa filosa.</title>
        <authorList>
            <person name="Glockner G."/>
            <person name="Hulsmann N."/>
            <person name="Schleicher M."/>
            <person name="Noegel A.A."/>
            <person name="Eichinger L."/>
            <person name="Gallinger C."/>
            <person name="Pawlowski J."/>
            <person name="Sierra R."/>
            <person name="Euteneuer U."/>
            <person name="Pillet L."/>
            <person name="Moustafa A."/>
            <person name="Platzer M."/>
            <person name="Groth M."/>
            <person name="Szafranski K."/>
            <person name="Schliwa M."/>
        </authorList>
    </citation>
    <scope>NUCLEOTIDE SEQUENCE [LARGE SCALE GENOMIC DNA]</scope>
</reference>
<evidence type="ECO:0000313" key="3">
    <source>
        <dbReference type="Proteomes" id="UP000023152"/>
    </source>
</evidence>
<feature type="region of interest" description="Disordered" evidence="1">
    <location>
        <begin position="123"/>
        <end position="158"/>
    </location>
</feature>
<evidence type="ECO:0000313" key="2">
    <source>
        <dbReference type="EMBL" id="ETO12470.1"/>
    </source>
</evidence>
<protein>
    <submittedName>
        <fullName evidence="2">Uncharacterized protein</fullName>
    </submittedName>
</protein>